<accession>A0A8S1C0Z1</accession>
<dbReference type="PANTHER" id="PTHR21677">
    <property type="entry name" value="CRAMPED PROTEIN"/>
    <property type="match status" value="1"/>
</dbReference>
<dbReference type="PANTHER" id="PTHR21677:SF1">
    <property type="entry name" value="PROTEIN CRAMPED-LIKE"/>
    <property type="match status" value="1"/>
</dbReference>
<feature type="region of interest" description="Disordered" evidence="3">
    <location>
        <begin position="9"/>
        <end position="37"/>
    </location>
</feature>
<evidence type="ECO:0000313" key="5">
    <source>
        <dbReference type="Proteomes" id="UP000494165"/>
    </source>
</evidence>
<proteinExistence type="predicted"/>
<keyword evidence="1" id="KW-0238">DNA-binding</keyword>
<dbReference type="GO" id="GO:0007389">
    <property type="term" value="P:pattern specification process"/>
    <property type="evidence" value="ECO:0007669"/>
    <property type="project" value="TreeGrafter"/>
</dbReference>
<dbReference type="AlphaFoldDB" id="A0A8S1C0Z1"/>
<feature type="region of interest" description="Disordered" evidence="3">
    <location>
        <begin position="572"/>
        <end position="602"/>
    </location>
</feature>
<dbReference type="OrthoDB" id="515799at2759"/>
<feature type="region of interest" description="Disordered" evidence="3">
    <location>
        <begin position="413"/>
        <end position="445"/>
    </location>
</feature>
<name>A0A8S1C0Z1_9INSE</name>
<reference evidence="4 5" key="1">
    <citation type="submission" date="2020-04" db="EMBL/GenBank/DDBJ databases">
        <authorList>
            <person name="Alioto T."/>
            <person name="Alioto T."/>
            <person name="Gomez Garrido J."/>
        </authorList>
    </citation>
    <scope>NUCLEOTIDE SEQUENCE [LARGE SCALE GENOMIC DNA]</scope>
</reference>
<feature type="compositionally biased region" description="Basic residues" evidence="3">
    <location>
        <begin position="413"/>
        <end position="425"/>
    </location>
</feature>
<dbReference type="InterPro" id="IPR055315">
    <property type="entry name" value="Cramped-like"/>
</dbReference>
<dbReference type="GO" id="GO:0003677">
    <property type="term" value="F:DNA binding"/>
    <property type="evidence" value="ECO:0007669"/>
    <property type="project" value="UniProtKB-KW"/>
</dbReference>
<keyword evidence="2" id="KW-0539">Nucleus</keyword>
<gene>
    <name evidence="4" type="ORF">CLODIP_2_CD15451</name>
</gene>
<feature type="compositionally biased region" description="Low complexity" evidence="3">
    <location>
        <begin position="25"/>
        <end position="36"/>
    </location>
</feature>
<comment type="caution">
    <text evidence="4">The sequence shown here is derived from an EMBL/GenBank/DDBJ whole genome shotgun (WGS) entry which is preliminary data.</text>
</comment>
<evidence type="ECO:0000256" key="3">
    <source>
        <dbReference type="SAM" id="MobiDB-lite"/>
    </source>
</evidence>
<organism evidence="4 5">
    <name type="scientific">Cloeon dipterum</name>
    <dbReference type="NCBI Taxonomy" id="197152"/>
    <lineage>
        <taxon>Eukaryota</taxon>
        <taxon>Metazoa</taxon>
        <taxon>Ecdysozoa</taxon>
        <taxon>Arthropoda</taxon>
        <taxon>Hexapoda</taxon>
        <taxon>Insecta</taxon>
        <taxon>Pterygota</taxon>
        <taxon>Palaeoptera</taxon>
        <taxon>Ephemeroptera</taxon>
        <taxon>Pisciforma</taxon>
        <taxon>Baetidae</taxon>
        <taxon>Cloeon</taxon>
    </lineage>
</organism>
<evidence type="ECO:0000256" key="2">
    <source>
        <dbReference type="ARBA" id="ARBA00023242"/>
    </source>
</evidence>
<dbReference type="GO" id="GO:0003682">
    <property type="term" value="F:chromatin binding"/>
    <property type="evidence" value="ECO:0007669"/>
    <property type="project" value="InterPro"/>
</dbReference>
<keyword evidence="5" id="KW-1185">Reference proteome</keyword>
<feature type="compositionally biased region" description="Low complexity" evidence="3">
    <location>
        <begin position="426"/>
        <end position="436"/>
    </location>
</feature>
<dbReference type="Proteomes" id="UP000494165">
    <property type="component" value="Unassembled WGS sequence"/>
</dbReference>
<feature type="compositionally biased region" description="Basic residues" evidence="3">
    <location>
        <begin position="10"/>
        <end position="24"/>
    </location>
</feature>
<sequence length="753" mass="81960">MPFKIISSLKPRKNPTSRQRKKTKFATSTTGTGTKFQNSSTSSLVTASGENYLLLLLDTQNFADLGKVNLELFALINYGELRKRLGRSVLDKNLHVKLQELIFDGTTQIKLKGKTIRIKTPPCRALRRLGQMDKREDAPKLPARVSIEMRPLNNTTWSFVHCKAQNPRVVANNLSIQYKLYMLITALQNKWQSRDSKALEKLASVGEMNVPTPKQTMRLRLAPRAGLKISLPSVSSAETTTVNPVISLKALEERLISIRKQGGQRKPGSKRSKKKVAAVNVDKSESQYAAATEQLLALQLEGDDATDGDLKKFLKETDCEDVEVSIATRVETIKSGWTLENANQLTLGDLYAMFGENSRLLLDYSWEEIPSIVAVNGYDKAFLTTIVHRLISMARLMPMLKSKSSCPCGHVCSKRPMRNRQKASKPKAAAGGAAASMVTPKEPAPSSSALQASAVVIPSTFPQGASVSIQATPVAASVPLFRRPLLAPSQVKSNQQQGEAEEAFKARMEQFGLKKYCNRPGRTSRKNMTVQRVVSTLLPKVPDGMVALMPKNIVTFTSGRANVILPVIQGPAPSTAKPKKPKAAPAPPVATFPAEAPTPTVSTFEPKATITSLLGLNPEDLSLGVETSSLKDVTLSNDDTTPSFVGLLGQSQSTVPEPPAISPPMSPTQILKESDNQWLNADVSEFSLSSFLGHLESPMKTSVNGTNADDSRMSQDVEAQFQSLLSENSLEFISNFADLASHFTPDSTSSSKK</sequence>
<feature type="compositionally biased region" description="Low complexity" evidence="3">
    <location>
        <begin position="591"/>
        <end position="600"/>
    </location>
</feature>
<evidence type="ECO:0000256" key="1">
    <source>
        <dbReference type="ARBA" id="ARBA00023125"/>
    </source>
</evidence>
<dbReference type="GO" id="GO:0005634">
    <property type="term" value="C:nucleus"/>
    <property type="evidence" value="ECO:0007669"/>
    <property type="project" value="TreeGrafter"/>
</dbReference>
<protein>
    <submittedName>
        <fullName evidence="4">Uncharacterized protein</fullName>
    </submittedName>
</protein>
<dbReference type="EMBL" id="CADEPI010000010">
    <property type="protein sequence ID" value="CAB3362923.1"/>
    <property type="molecule type" value="Genomic_DNA"/>
</dbReference>
<evidence type="ECO:0000313" key="4">
    <source>
        <dbReference type="EMBL" id="CAB3362923.1"/>
    </source>
</evidence>